<evidence type="ECO:0000313" key="2">
    <source>
        <dbReference type="EMBL" id="CAB4136049.1"/>
    </source>
</evidence>
<evidence type="ECO:0000313" key="3">
    <source>
        <dbReference type="EMBL" id="CAB4150183.1"/>
    </source>
</evidence>
<feature type="region of interest" description="Disordered" evidence="1">
    <location>
        <begin position="53"/>
        <end position="72"/>
    </location>
</feature>
<evidence type="ECO:0000256" key="1">
    <source>
        <dbReference type="SAM" id="MobiDB-lite"/>
    </source>
</evidence>
<proteinExistence type="predicted"/>
<dbReference type="EMBL" id="LR796538">
    <property type="protein sequence ID" value="CAB4150183.1"/>
    <property type="molecule type" value="Genomic_DNA"/>
</dbReference>
<name>A0A6J5LWG3_9CAUD</name>
<dbReference type="EMBL" id="LR796311">
    <property type="protein sequence ID" value="CAB4136049.1"/>
    <property type="molecule type" value="Genomic_DNA"/>
</dbReference>
<organism evidence="2">
    <name type="scientific">uncultured Caudovirales phage</name>
    <dbReference type="NCBI Taxonomy" id="2100421"/>
    <lineage>
        <taxon>Viruses</taxon>
        <taxon>Duplodnaviria</taxon>
        <taxon>Heunggongvirae</taxon>
        <taxon>Uroviricota</taxon>
        <taxon>Caudoviricetes</taxon>
        <taxon>Peduoviridae</taxon>
        <taxon>Maltschvirus</taxon>
        <taxon>Maltschvirus maltsch</taxon>
    </lineage>
</organism>
<gene>
    <name evidence="2" type="ORF">UFOVP294_8</name>
    <name evidence="3" type="ORF">UFOVP566_2</name>
</gene>
<protein>
    <submittedName>
        <fullName evidence="2">Uncharacterized protein</fullName>
    </submittedName>
</protein>
<accession>A0A6J5LWG3</accession>
<reference evidence="2" key="1">
    <citation type="submission" date="2020-04" db="EMBL/GenBank/DDBJ databases">
        <authorList>
            <person name="Chiriac C."/>
            <person name="Salcher M."/>
            <person name="Ghai R."/>
            <person name="Kavagutti S V."/>
        </authorList>
    </citation>
    <scope>NUCLEOTIDE SEQUENCE</scope>
</reference>
<sequence>MYGKVISGGEQMRKGVSKGINDKIKGHAAENSRRASVATAVLNAYKVNTVSSQHTNNVKGGKFTKPSVPANV</sequence>